<keyword evidence="2" id="KW-1185">Reference proteome</keyword>
<keyword evidence="1" id="KW-0614">Plasmid</keyword>
<gene>
    <name evidence="1" type="ORF">PLAN_P0011</name>
</gene>
<reference evidence="1" key="1">
    <citation type="submission" date="2020-05" db="EMBL/GenBank/DDBJ databases">
        <authorList>
            <consortium name="Genoscope - CEA"/>
            <person name="William W."/>
        </authorList>
    </citation>
    <scope>NUCLEOTIDE SEQUENCE [LARGE SCALE GENOMIC DNA]</scope>
    <source>
        <strain evidence="1">PCC 7821</strain>
        <plasmid evidence="1">pII</plasmid>
    </source>
</reference>
<name>A0A6J7ZEB3_PLARU</name>
<dbReference type="Proteomes" id="UP000196521">
    <property type="component" value="Plasmid pII"/>
</dbReference>
<dbReference type="AlphaFoldDB" id="A0A6J7ZEB3"/>
<accession>A0A6J7ZEB3</accession>
<proteinExistence type="predicted"/>
<evidence type="ECO:0000313" key="2">
    <source>
        <dbReference type="Proteomes" id="UP000196521"/>
    </source>
</evidence>
<protein>
    <recommendedName>
        <fullName evidence="3">CopG-like ribbon-helix-helix domain-containing protein</fullName>
    </recommendedName>
</protein>
<evidence type="ECO:0000313" key="1">
    <source>
        <dbReference type="EMBL" id="CAC5339854.1"/>
    </source>
</evidence>
<organism evidence="1 2">
    <name type="scientific">Planktothrix rubescens CCAP 1459/22</name>
    <dbReference type="NCBI Taxonomy" id="329571"/>
    <lineage>
        <taxon>Bacteria</taxon>
        <taxon>Bacillati</taxon>
        <taxon>Cyanobacteriota</taxon>
        <taxon>Cyanophyceae</taxon>
        <taxon>Oscillatoriophycideae</taxon>
        <taxon>Oscillatoriales</taxon>
        <taxon>Microcoleaceae</taxon>
        <taxon>Planktothrix</taxon>
    </lineage>
</organism>
<sequence length="52" mass="6074">MLMPDRVTVDIEGFREILEALAKEGERSLSQQIRLFIRQGVERNKVEKSNNE</sequence>
<evidence type="ECO:0008006" key="3">
    <source>
        <dbReference type="Google" id="ProtNLM"/>
    </source>
</evidence>
<geneLocation type="plasmid" evidence="1 2">
    <name>pII</name>
</geneLocation>
<dbReference type="EMBL" id="LR812493">
    <property type="protein sequence ID" value="CAC5339854.1"/>
    <property type="molecule type" value="Genomic_DNA"/>
</dbReference>